<name>A0ABV5WBV1_9BACI</name>
<dbReference type="CDD" id="cd00840">
    <property type="entry name" value="MPP_Mre11_N"/>
    <property type="match status" value="1"/>
</dbReference>
<keyword evidence="8" id="KW-0255">Endonuclease</keyword>
<proteinExistence type="inferred from homology"/>
<comment type="subunit">
    <text evidence="2 8">Heterodimer of SbcC and SbcD.</text>
</comment>
<dbReference type="NCBIfam" id="TIGR00619">
    <property type="entry name" value="sbcd"/>
    <property type="match status" value="1"/>
</dbReference>
<evidence type="ECO:0000256" key="8">
    <source>
        <dbReference type="RuleBase" id="RU363069"/>
    </source>
</evidence>
<dbReference type="PANTHER" id="PTHR30337:SF0">
    <property type="entry name" value="NUCLEASE SBCCD SUBUNIT D"/>
    <property type="match status" value="1"/>
</dbReference>
<keyword evidence="6 8" id="KW-0269">Exonuclease</keyword>
<feature type="domain" description="Calcineurin-like phosphoesterase" evidence="9">
    <location>
        <begin position="1"/>
        <end position="221"/>
    </location>
</feature>
<dbReference type="Gene3D" id="3.60.21.10">
    <property type="match status" value="1"/>
</dbReference>
<keyword evidence="5 8" id="KW-0378">Hydrolase</keyword>
<evidence type="ECO:0000256" key="2">
    <source>
        <dbReference type="ARBA" id="ARBA00011322"/>
    </source>
</evidence>
<evidence type="ECO:0000259" key="10">
    <source>
        <dbReference type="Pfam" id="PF12320"/>
    </source>
</evidence>
<feature type="domain" description="Nuclease SbcCD subunit D C-terminal" evidence="10">
    <location>
        <begin position="271"/>
        <end position="357"/>
    </location>
</feature>
<keyword evidence="7 8" id="KW-0233">DNA recombination</keyword>
<evidence type="ECO:0000256" key="5">
    <source>
        <dbReference type="ARBA" id="ARBA00022801"/>
    </source>
</evidence>
<gene>
    <name evidence="8" type="primary">sbcD</name>
    <name evidence="11" type="ORF">ACFFMS_05840</name>
</gene>
<dbReference type="Proteomes" id="UP001589609">
    <property type="component" value="Unassembled WGS sequence"/>
</dbReference>
<dbReference type="Pfam" id="PF00149">
    <property type="entry name" value="Metallophos"/>
    <property type="match status" value="1"/>
</dbReference>
<dbReference type="InterPro" id="IPR041796">
    <property type="entry name" value="Mre11_N"/>
</dbReference>
<organism evidence="11 12">
    <name type="scientific">Ectobacillus funiculus</name>
    <dbReference type="NCBI Taxonomy" id="137993"/>
    <lineage>
        <taxon>Bacteria</taxon>
        <taxon>Bacillati</taxon>
        <taxon>Bacillota</taxon>
        <taxon>Bacilli</taxon>
        <taxon>Bacillales</taxon>
        <taxon>Bacillaceae</taxon>
        <taxon>Ectobacillus</taxon>
    </lineage>
</organism>
<dbReference type="SUPFAM" id="SSF56300">
    <property type="entry name" value="Metallo-dependent phosphatases"/>
    <property type="match status" value="1"/>
</dbReference>
<dbReference type="InterPro" id="IPR029052">
    <property type="entry name" value="Metallo-depent_PP-like"/>
</dbReference>
<evidence type="ECO:0000313" key="11">
    <source>
        <dbReference type="EMBL" id="MFB9758059.1"/>
    </source>
</evidence>
<evidence type="ECO:0000256" key="7">
    <source>
        <dbReference type="ARBA" id="ARBA00023172"/>
    </source>
</evidence>
<protein>
    <recommendedName>
        <fullName evidence="3 8">Nuclease SbcCD subunit D</fullName>
    </recommendedName>
</protein>
<evidence type="ECO:0000256" key="3">
    <source>
        <dbReference type="ARBA" id="ARBA00013365"/>
    </source>
</evidence>
<dbReference type="PANTHER" id="PTHR30337">
    <property type="entry name" value="COMPONENT OF ATP-DEPENDENT DSDNA EXONUCLEASE"/>
    <property type="match status" value="1"/>
</dbReference>
<reference evidence="11 12" key="1">
    <citation type="submission" date="2024-09" db="EMBL/GenBank/DDBJ databases">
        <authorList>
            <person name="Sun Q."/>
            <person name="Mori K."/>
        </authorList>
    </citation>
    <scope>NUCLEOTIDE SEQUENCE [LARGE SCALE GENOMIC DNA]</scope>
    <source>
        <strain evidence="11 12">JCM 11201</strain>
    </source>
</reference>
<dbReference type="RefSeq" id="WP_379948299.1">
    <property type="nucleotide sequence ID" value="NZ_JBHMAF010000020.1"/>
</dbReference>
<keyword evidence="12" id="KW-1185">Reference proteome</keyword>
<comment type="similarity">
    <text evidence="1 8">Belongs to the SbcD family.</text>
</comment>
<dbReference type="InterPro" id="IPR026843">
    <property type="entry name" value="SbcD_C"/>
</dbReference>
<sequence length="385" mass="44557">MKFFHTADWHLGKLIHGVYMTEDQEFVLNQFVEAIRLERPDAVIIAGDLYDRAIPPTEAVDLLNRTLRTITIDLQTPVFAIAGNHDSPDRIHFGSELMKAQGLYLAGQFQYPYEPVELVDEHGKVHIHLIPYADPSVVRYKLKNDDVRSHDDAMRILVNTIAETMDQEARHIFVGHAFVTPSGEMEENTSESERPLSIGGAEYVNSHYFKHFHYTALGHLHQAHYIREEKIRYAGSPMKYSISEEHHKKGFYIVELDGQGDITIEKRELKPLREMRTVEAKLDELLRHEICADYVFVRLLDENPVLQPMEKIRTVYPNAMHVERVLHKQGKTDTGEAAASRHQMDDMSLLKAFYREMRGNELSDVKQQIFLEVLDEVREREGGRR</sequence>
<evidence type="ECO:0000256" key="1">
    <source>
        <dbReference type="ARBA" id="ARBA00010555"/>
    </source>
</evidence>
<dbReference type="InterPro" id="IPR004843">
    <property type="entry name" value="Calcineurin-like_PHP"/>
</dbReference>
<accession>A0ABV5WBV1</accession>
<comment type="function">
    <text evidence="8">SbcCD cleaves DNA hairpin structures. These structures can inhibit DNA replication and are intermediates in certain DNA recombination reactions. The complex acts as a 3'-&gt;5' double strand exonuclease that can open hairpins. It also has a 5' single-strand endonuclease activity.</text>
</comment>
<dbReference type="GO" id="GO:0004527">
    <property type="term" value="F:exonuclease activity"/>
    <property type="evidence" value="ECO:0007669"/>
    <property type="project" value="UniProtKB-KW"/>
</dbReference>
<evidence type="ECO:0000256" key="6">
    <source>
        <dbReference type="ARBA" id="ARBA00022839"/>
    </source>
</evidence>
<keyword evidence="8" id="KW-0235">DNA replication</keyword>
<keyword evidence="4 8" id="KW-0540">Nuclease</keyword>
<dbReference type="InterPro" id="IPR050535">
    <property type="entry name" value="DNA_Repair-Maintenance_Comp"/>
</dbReference>
<evidence type="ECO:0000313" key="12">
    <source>
        <dbReference type="Proteomes" id="UP001589609"/>
    </source>
</evidence>
<evidence type="ECO:0000256" key="4">
    <source>
        <dbReference type="ARBA" id="ARBA00022722"/>
    </source>
</evidence>
<dbReference type="Pfam" id="PF12320">
    <property type="entry name" value="SbcD_C"/>
    <property type="match status" value="1"/>
</dbReference>
<dbReference type="InterPro" id="IPR004593">
    <property type="entry name" value="SbcD"/>
</dbReference>
<comment type="caution">
    <text evidence="11">The sequence shown here is derived from an EMBL/GenBank/DDBJ whole genome shotgun (WGS) entry which is preliminary data.</text>
</comment>
<evidence type="ECO:0000259" key="9">
    <source>
        <dbReference type="Pfam" id="PF00149"/>
    </source>
</evidence>
<dbReference type="EMBL" id="JBHMAF010000020">
    <property type="protein sequence ID" value="MFB9758059.1"/>
    <property type="molecule type" value="Genomic_DNA"/>
</dbReference>